<proteinExistence type="predicted"/>
<dbReference type="EMBL" id="JADBEC010000002">
    <property type="protein sequence ID" value="MBE1508913.1"/>
    <property type="molecule type" value="Genomic_DNA"/>
</dbReference>
<gene>
    <name evidence="1" type="ORF">H4W29_006158</name>
</gene>
<comment type="caution">
    <text evidence="1">The sequence shown here is derived from an EMBL/GenBank/DDBJ whole genome shotgun (WGS) entry which is preliminary data.</text>
</comment>
<dbReference type="Proteomes" id="UP000620262">
    <property type="component" value="Unassembled WGS sequence"/>
</dbReference>
<accession>A0ABR9J0S3</accession>
<sequence>MASAYTKVQLGVSTTLLILRVEKLRARPSFLLPSTETQSPGAFR</sequence>
<evidence type="ECO:0000313" key="2">
    <source>
        <dbReference type="Proteomes" id="UP000620262"/>
    </source>
</evidence>
<reference evidence="1 2" key="1">
    <citation type="submission" date="2020-10" db="EMBL/GenBank/DDBJ databases">
        <title>Sequencing the genomes of 1000 actinobacteria strains.</title>
        <authorList>
            <person name="Klenk H.-P."/>
        </authorList>
    </citation>
    <scope>NUCLEOTIDE SEQUENCE [LARGE SCALE GENOMIC DNA]</scope>
    <source>
        <strain evidence="1 2">DSM 7307</strain>
    </source>
</reference>
<evidence type="ECO:0000313" key="1">
    <source>
        <dbReference type="EMBL" id="MBE1508913.1"/>
    </source>
</evidence>
<organism evidence="1 2">
    <name type="scientific">Rhizobium viscosum</name>
    <name type="common">Arthrobacter viscosus</name>
    <dbReference type="NCBI Taxonomy" id="1673"/>
    <lineage>
        <taxon>Bacteria</taxon>
        <taxon>Pseudomonadati</taxon>
        <taxon>Pseudomonadota</taxon>
        <taxon>Alphaproteobacteria</taxon>
        <taxon>Hyphomicrobiales</taxon>
        <taxon>Rhizobiaceae</taxon>
        <taxon>Rhizobium/Agrobacterium group</taxon>
        <taxon>Rhizobium</taxon>
    </lineage>
</organism>
<name>A0ABR9J0S3_RHIVS</name>
<keyword evidence="2" id="KW-1185">Reference proteome</keyword>
<protein>
    <submittedName>
        <fullName evidence="1">Uncharacterized protein</fullName>
    </submittedName>
</protein>